<reference evidence="2" key="1">
    <citation type="journal article" date="2021" name="Proc. Natl. Acad. Sci. U.S.A.">
        <title>A Catalog of Tens of Thousands of Viruses from Human Metagenomes Reveals Hidden Associations with Chronic Diseases.</title>
        <authorList>
            <person name="Tisza M.J."/>
            <person name="Buck C.B."/>
        </authorList>
    </citation>
    <scope>NUCLEOTIDE SEQUENCE</scope>
    <source>
        <strain evidence="2">CtzyI3</strain>
    </source>
</reference>
<accession>A0A8S5MLL6</accession>
<name>A0A8S5MLL6_9CAUD</name>
<proteinExistence type="predicted"/>
<keyword evidence="1" id="KW-0472">Membrane</keyword>
<keyword evidence="1" id="KW-1133">Transmembrane helix</keyword>
<protein>
    <submittedName>
        <fullName evidence="2">Uncharacterized protein</fullName>
    </submittedName>
</protein>
<feature type="transmembrane region" description="Helical" evidence="1">
    <location>
        <begin position="39"/>
        <end position="59"/>
    </location>
</feature>
<dbReference type="EMBL" id="BK014931">
    <property type="protein sequence ID" value="DAD83253.1"/>
    <property type="molecule type" value="Genomic_DNA"/>
</dbReference>
<sequence length="80" mass="9575">MYHTDLMFHSKFGFSRPLHLFFVTNLYRRESPSKKLCNLFLQLCSLYFIVCNRYVIFFYPLEGYASLSQILNDRYGKNGT</sequence>
<evidence type="ECO:0000256" key="1">
    <source>
        <dbReference type="SAM" id="Phobius"/>
    </source>
</evidence>
<keyword evidence="1" id="KW-0812">Transmembrane</keyword>
<evidence type="ECO:0000313" key="2">
    <source>
        <dbReference type="EMBL" id="DAD83253.1"/>
    </source>
</evidence>
<organism evidence="2">
    <name type="scientific">Myoviridae sp. ctzyI3</name>
    <dbReference type="NCBI Taxonomy" id="2826722"/>
    <lineage>
        <taxon>Viruses</taxon>
        <taxon>Duplodnaviria</taxon>
        <taxon>Heunggongvirae</taxon>
        <taxon>Uroviricota</taxon>
        <taxon>Caudoviricetes</taxon>
    </lineage>
</organism>